<protein>
    <submittedName>
        <fullName evidence="1">Uncharacterized protein</fullName>
    </submittedName>
</protein>
<evidence type="ECO:0000313" key="2">
    <source>
        <dbReference type="Proteomes" id="UP000321787"/>
    </source>
</evidence>
<name>A0A510UN45_ALIFS</name>
<dbReference type="EMBL" id="BJTZ01000064">
    <property type="protein sequence ID" value="GEK16093.1"/>
    <property type="molecule type" value="Genomic_DNA"/>
</dbReference>
<sequence length="86" mass="9898">MKFIRVKEKEFKLFIETKTITSIFAQESNGKSGKFSVFGIDENNQQGYVIRYGCADELRTWKIEELSIVAKSFGFSSIKICFAKLE</sequence>
<comment type="caution">
    <text evidence="1">The sequence shown here is derived from an EMBL/GenBank/DDBJ whole genome shotgun (WGS) entry which is preliminary data.</text>
</comment>
<reference evidence="1 2" key="1">
    <citation type="submission" date="2019-07" db="EMBL/GenBank/DDBJ databases">
        <title>Whole genome shotgun sequence of Aliivibrio fischeri NBRC 101058.</title>
        <authorList>
            <person name="Hosoyama A."/>
            <person name="Uohara A."/>
            <person name="Ohji S."/>
            <person name="Ichikawa N."/>
        </authorList>
    </citation>
    <scope>NUCLEOTIDE SEQUENCE [LARGE SCALE GENOMIC DNA]</scope>
    <source>
        <strain evidence="1 2">NBRC 101058</strain>
    </source>
</reference>
<dbReference type="Proteomes" id="UP000321787">
    <property type="component" value="Unassembled WGS sequence"/>
</dbReference>
<dbReference type="RefSeq" id="WP_146866816.1">
    <property type="nucleotide sequence ID" value="NZ_BJTZ01000064.1"/>
</dbReference>
<gene>
    <name evidence="1" type="ORF">AFI02nite_41290</name>
</gene>
<evidence type="ECO:0000313" key="1">
    <source>
        <dbReference type="EMBL" id="GEK16093.1"/>
    </source>
</evidence>
<accession>A0A510UN45</accession>
<proteinExistence type="predicted"/>
<organism evidence="1 2">
    <name type="scientific">Aliivibrio fischeri</name>
    <name type="common">Vibrio fischeri</name>
    <dbReference type="NCBI Taxonomy" id="668"/>
    <lineage>
        <taxon>Bacteria</taxon>
        <taxon>Pseudomonadati</taxon>
        <taxon>Pseudomonadota</taxon>
        <taxon>Gammaproteobacteria</taxon>
        <taxon>Vibrionales</taxon>
        <taxon>Vibrionaceae</taxon>
        <taxon>Aliivibrio</taxon>
    </lineage>
</organism>
<dbReference type="AlphaFoldDB" id="A0A510UN45"/>